<proteinExistence type="predicted"/>
<dbReference type="Gene3D" id="3.40.50.720">
    <property type="entry name" value="NAD(P)-binding Rossmann-like Domain"/>
    <property type="match status" value="1"/>
</dbReference>
<dbReference type="InterPro" id="IPR008927">
    <property type="entry name" value="6-PGluconate_DH-like_C_sf"/>
</dbReference>
<dbReference type="InterPro" id="IPR013328">
    <property type="entry name" value="6PGD_dom2"/>
</dbReference>
<evidence type="ECO:0000259" key="3">
    <source>
        <dbReference type="Pfam" id="PF01232"/>
    </source>
</evidence>
<dbReference type="Proteomes" id="UP000183700">
    <property type="component" value="Unassembled WGS sequence"/>
</dbReference>
<keyword evidence="6" id="KW-1185">Reference proteome</keyword>
<comment type="caution">
    <text evidence="5">The sequence shown here is derived from an EMBL/GenBank/DDBJ whole genome shotgun (WGS) entry which is preliminary data.</text>
</comment>
<dbReference type="OrthoDB" id="271711at2"/>
<dbReference type="InterPro" id="IPR036291">
    <property type="entry name" value="NAD(P)-bd_dom_sf"/>
</dbReference>
<sequence length="544" mass="60398">MISIKNWQASIEELKETKVEIPHFNVEELKDQGKKAPVWIHFGGGNLYRGFHAELAQRLANQNELASGVIVCETFDNQVVEKAYHEFNNNILEVVMSEDGTLDQRILAATADSFYCNPSDAQSYEQVIRYFENPTLQFTTFTITEKGYGLTDTTGGFTGIIQSDINNGPEKPTHTMSIVAGLLYKRYLAGELPIAMVSTDNFSQNGQRFQDSILTIANAWLEKGHVESGFIDYLSDSKKVSFPWSMIDRITPNPSERVKEILEKLGFSDMEIIHTDKGTNIAPFANTEVVHYLVMEDQFPNGRPALEKAGVILTDRETVDKADVMKVTTCLNPLHTALAVTGCLLGYTSIAAEMQDEDLVGLIKQIGYVEGLPVVENPGIIDPKQFIDEVINKRLPNPNIPDAPQRIASDTSQKVAIRFGETIKKYVSANDREVAELTFIPLAIAAWLRYLMAIDDEGNEFNPSPDPLLEELQAQLAGIHLGEQNEAVIHQAVEAILKNQLIFGSDLYQVGLGEKIEKLMKEMLVGTGAVRDTLHSYVSKVGGK</sequence>
<dbReference type="STRING" id="319970.RV00_GL002561"/>
<comment type="catalytic activity">
    <reaction evidence="2">
        <text>D-mannitol 1-phosphate + NAD(+) = beta-D-fructose 6-phosphate + NADH + H(+)</text>
        <dbReference type="Rhea" id="RHEA:19661"/>
        <dbReference type="ChEBI" id="CHEBI:15378"/>
        <dbReference type="ChEBI" id="CHEBI:57540"/>
        <dbReference type="ChEBI" id="CHEBI:57634"/>
        <dbReference type="ChEBI" id="CHEBI:57945"/>
        <dbReference type="ChEBI" id="CHEBI:61381"/>
        <dbReference type="EC" id="1.1.1.17"/>
    </reaction>
</comment>
<evidence type="ECO:0000313" key="5">
    <source>
        <dbReference type="EMBL" id="OJG35807.1"/>
    </source>
</evidence>
<dbReference type="PANTHER" id="PTHR43362">
    <property type="entry name" value="MANNITOL DEHYDROGENASE DSF1-RELATED"/>
    <property type="match status" value="1"/>
</dbReference>
<evidence type="ECO:0000256" key="2">
    <source>
        <dbReference type="ARBA" id="ARBA00048615"/>
    </source>
</evidence>
<accession>A0A1L8SUM5</accession>
<gene>
    <name evidence="5" type="ORF">RV00_GL002561</name>
</gene>
<dbReference type="SUPFAM" id="SSF51735">
    <property type="entry name" value="NAD(P)-binding Rossmann-fold domains"/>
    <property type="match status" value="1"/>
</dbReference>
<keyword evidence="1" id="KW-0560">Oxidoreductase</keyword>
<dbReference type="Pfam" id="PF08125">
    <property type="entry name" value="Mannitol_dh_C"/>
    <property type="match status" value="1"/>
</dbReference>
<dbReference type="InterPro" id="IPR013118">
    <property type="entry name" value="Mannitol_DH_C"/>
</dbReference>
<evidence type="ECO:0000259" key="4">
    <source>
        <dbReference type="Pfam" id="PF08125"/>
    </source>
</evidence>
<organism evidence="5 6">
    <name type="scientific">Enterococcus devriesei</name>
    <dbReference type="NCBI Taxonomy" id="319970"/>
    <lineage>
        <taxon>Bacteria</taxon>
        <taxon>Bacillati</taxon>
        <taxon>Bacillota</taxon>
        <taxon>Bacilli</taxon>
        <taxon>Lactobacillales</taxon>
        <taxon>Enterococcaceae</taxon>
        <taxon>Enterococcus</taxon>
    </lineage>
</organism>
<evidence type="ECO:0000313" key="6">
    <source>
        <dbReference type="Proteomes" id="UP000183700"/>
    </source>
</evidence>
<name>A0A1L8SUM5_9ENTE</name>
<dbReference type="Pfam" id="PF01232">
    <property type="entry name" value="Mannitol_dh"/>
    <property type="match status" value="1"/>
</dbReference>
<protein>
    <submittedName>
        <fullName evidence="5">Fructuronate reductase</fullName>
    </submittedName>
</protein>
<dbReference type="SUPFAM" id="SSF48179">
    <property type="entry name" value="6-phosphogluconate dehydrogenase C-terminal domain-like"/>
    <property type="match status" value="1"/>
</dbReference>
<dbReference type="RefSeq" id="WP_071862353.1">
    <property type="nucleotide sequence ID" value="NZ_JBHLVS010000001.1"/>
</dbReference>
<evidence type="ECO:0000256" key="1">
    <source>
        <dbReference type="ARBA" id="ARBA00023002"/>
    </source>
</evidence>
<feature type="domain" description="Mannitol dehydrogenase N-terminal" evidence="3">
    <location>
        <begin position="40"/>
        <end position="307"/>
    </location>
</feature>
<dbReference type="InterPro" id="IPR050988">
    <property type="entry name" value="Mannitol_DH/Oxidoreductase"/>
</dbReference>
<dbReference type="PANTHER" id="PTHR43362:SF1">
    <property type="entry name" value="MANNITOL DEHYDROGENASE 2-RELATED"/>
    <property type="match status" value="1"/>
</dbReference>
<dbReference type="Gene3D" id="1.10.1040.10">
    <property type="entry name" value="N-(1-d-carboxylethyl)-l-norvaline Dehydrogenase, domain 2"/>
    <property type="match status" value="1"/>
</dbReference>
<dbReference type="AlphaFoldDB" id="A0A1L8SUM5"/>
<reference evidence="5 6" key="1">
    <citation type="submission" date="2014-12" db="EMBL/GenBank/DDBJ databases">
        <title>Draft genome sequences of 29 type strains of Enterococci.</title>
        <authorList>
            <person name="Zhong Z."/>
            <person name="Sun Z."/>
            <person name="Liu W."/>
            <person name="Zhang W."/>
            <person name="Zhang H."/>
        </authorList>
    </citation>
    <scope>NUCLEOTIDE SEQUENCE [LARGE SCALE GENOMIC DNA]</scope>
    <source>
        <strain evidence="5 6">DSM 22802</strain>
    </source>
</reference>
<dbReference type="EMBL" id="JXKM01000005">
    <property type="protein sequence ID" value="OJG35807.1"/>
    <property type="molecule type" value="Genomic_DNA"/>
</dbReference>
<feature type="domain" description="Mannitol dehydrogenase C-terminal" evidence="4">
    <location>
        <begin position="324"/>
        <end position="519"/>
    </location>
</feature>
<dbReference type="GO" id="GO:0008926">
    <property type="term" value="F:mannitol-1-phosphate 5-dehydrogenase activity"/>
    <property type="evidence" value="ECO:0007669"/>
    <property type="project" value="UniProtKB-EC"/>
</dbReference>
<dbReference type="InterPro" id="IPR013131">
    <property type="entry name" value="Mannitol_DH_N"/>
</dbReference>